<feature type="signal peptide" evidence="1">
    <location>
        <begin position="1"/>
        <end position="25"/>
    </location>
</feature>
<comment type="caution">
    <text evidence="2">The sequence shown here is derived from an EMBL/GenBank/DDBJ whole genome shotgun (WGS) entry which is preliminary data.</text>
</comment>
<feature type="chain" id="PRO_5003428863" description="Lipoprotein" evidence="1">
    <location>
        <begin position="26"/>
        <end position="281"/>
    </location>
</feature>
<keyword evidence="3" id="KW-1185">Reference proteome</keyword>
<keyword evidence="1" id="KW-0732">Signal</keyword>
<proteinExistence type="predicted"/>
<evidence type="ECO:0000256" key="1">
    <source>
        <dbReference type="SAM" id="SignalP"/>
    </source>
</evidence>
<dbReference type="RefSeq" id="WP_007040061.1">
    <property type="nucleotide sequence ID" value="NZ_AFWT01000007.1"/>
</dbReference>
<gene>
    <name evidence="2" type="ORF">ThidrDRAFT_1347</name>
</gene>
<evidence type="ECO:0000313" key="2">
    <source>
        <dbReference type="EMBL" id="EGV32497.1"/>
    </source>
</evidence>
<dbReference type="PROSITE" id="PS51257">
    <property type="entry name" value="PROKAR_LIPOPROTEIN"/>
    <property type="match status" value="1"/>
</dbReference>
<dbReference type="EMBL" id="AFWT01000007">
    <property type="protein sequence ID" value="EGV32497.1"/>
    <property type="molecule type" value="Genomic_DNA"/>
</dbReference>
<evidence type="ECO:0008006" key="4">
    <source>
        <dbReference type="Google" id="ProtNLM"/>
    </source>
</evidence>
<dbReference type="AlphaFoldDB" id="G2DYY8"/>
<reference evidence="2 3" key="1">
    <citation type="submission" date="2011-06" db="EMBL/GenBank/DDBJ databases">
        <title>The draft genome of Thiorhodococcus drewsii AZ1.</title>
        <authorList>
            <consortium name="US DOE Joint Genome Institute (JGI-PGF)"/>
            <person name="Lucas S."/>
            <person name="Han J."/>
            <person name="Lapidus A."/>
            <person name="Cheng J.-F."/>
            <person name="Goodwin L."/>
            <person name="Pitluck S."/>
            <person name="Peters L."/>
            <person name="Land M.L."/>
            <person name="Hauser L."/>
            <person name="Vogl K."/>
            <person name="Liu Z."/>
            <person name="Imhoff J."/>
            <person name="Thiel V."/>
            <person name="Frigaard N.-U."/>
            <person name="Bryant D.A."/>
            <person name="Woyke T.J."/>
        </authorList>
    </citation>
    <scope>NUCLEOTIDE SEQUENCE [LARGE SCALE GENOMIC DNA]</scope>
    <source>
        <strain evidence="2 3">AZ1</strain>
    </source>
</reference>
<accession>G2DYY8</accession>
<protein>
    <recommendedName>
        <fullName evidence="4">Lipoprotein</fullName>
    </recommendedName>
</protein>
<sequence length="281" mass="31153">MLRSTATFLVSLSLAGCLLTTTKNSAPVNLPQAQKLSSLEDFGDQGGMLIIGVVDKGWFGNVRVPNVRKVVDKEETRLKVGDFVERSITGKRITPELELGALYYIPEAYNSPNTSAKIIQKLCATVDGHNLDDVLIADEPSGITSERRKLVLDGSLDVEFLKFVGITARSGAKYLFELELKKPRKREIFVDDAEEMRRLIANGPICRKEYLPMVSTERVFQLVAAYYGELTIKQAYELEGVVGAPKLKAQLNIGSENERIQLVYFKIFPFPVTTLNSSGST</sequence>
<organism evidence="2 3">
    <name type="scientific">Thiorhodococcus drewsii AZ1</name>
    <dbReference type="NCBI Taxonomy" id="765913"/>
    <lineage>
        <taxon>Bacteria</taxon>
        <taxon>Pseudomonadati</taxon>
        <taxon>Pseudomonadota</taxon>
        <taxon>Gammaproteobacteria</taxon>
        <taxon>Chromatiales</taxon>
        <taxon>Chromatiaceae</taxon>
        <taxon>Thiorhodococcus</taxon>
    </lineage>
</organism>
<name>G2DYY8_9GAMM</name>
<dbReference type="Proteomes" id="UP000004200">
    <property type="component" value="Unassembled WGS sequence"/>
</dbReference>
<evidence type="ECO:0000313" key="3">
    <source>
        <dbReference type="Proteomes" id="UP000004200"/>
    </source>
</evidence>